<dbReference type="PANTHER" id="PTHR13847">
    <property type="entry name" value="SARCOSINE DEHYDROGENASE-RELATED"/>
    <property type="match status" value="1"/>
</dbReference>
<dbReference type="GO" id="GO:0016491">
    <property type="term" value="F:oxidoreductase activity"/>
    <property type="evidence" value="ECO:0007669"/>
    <property type="project" value="UniProtKB-KW"/>
</dbReference>
<evidence type="ECO:0000313" key="4">
    <source>
        <dbReference type="Proteomes" id="UP000185639"/>
    </source>
</evidence>
<dbReference type="AlphaFoldDB" id="A0A1N7Q9D5"/>
<reference evidence="4" key="1">
    <citation type="submission" date="2017-01" db="EMBL/GenBank/DDBJ databases">
        <authorList>
            <person name="Varghese N."/>
            <person name="Submissions S."/>
        </authorList>
    </citation>
    <scope>NUCLEOTIDE SEQUENCE [LARGE SCALE GENOMIC DNA]</scope>
    <source>
        <strain evidence="4">DSM 24913</strain>
    </source>
</reference>
<dbReference type="Gene3D" id="3.50.50.60">
    <property type="entry name" value="FAD/NAD(P)-binding domain"/>
    <property type="match status" value="2"/>
</dbReference>
<dbReference type="GO" id="GO:0005737">
    <property type="term" value="C:cytoplasm"/>
    <property type="evidence" value="ECO:0007669"/>
    <property type="project" value="TreeGrafter"/>
</dbReference>
<evidence type="ECO:0000259" key="2">
    <source>
        <dbReference type="Pfam" id="PF01266"/>
    </source>
</evidence>
<keyword evidence="1" id="KW-0560">Oxidoreductase</keyword>
<accession>A0A1N7Q9D5</accession>
<gene>
    <name evidence="3" type="ORF">SAMN05421686_11623</name>
</gene>
<evidence type="ECO:0000256" key="1">
    <source>
        <dbReference type="ARBA" id="ARBA00023002"/>
    </source>
</evidence>
<evidence type="ECO:0000313" key="3">
    <source>
        <dbReference type="EMBL" id="SIT19441.1"/>
    </source>
</evidence>
<dbReference type="InterPro" id="IPR006076">
    <property type="entry name" value="FAD-dep_OxRdtase"/>
</dbReference>
<feature type="domain" description="FAD dependent oxidoreductase" evidence="2">
    <location>
        <begin position="4"/>
        <end position="334"/>
    </location>
</feature>
<name>A0A1N7Q9D5_9GAMM</name>
<proteinExistence type="predicted"/>
<dbReference type="InterPro" id="IPR036188">
    <property type="entry name" value="FAD/NAD-bd_sf"/>
</dbReference>
<dbReference type="Proteomes" id="UP000185639">
    <property type="component" value="Unassembled WGS sequence"/>
</dbReference>
<organism evidence="3 4">
    <name type="scientific">Thalassolituus maritimus</name>
    <dbReference type="NCBI Taxonomy" id="484498"/>
    <lineage>
        <taxon>Bacteria</taxon>
        <taxon>Pseudomonadati</taxon>
        <taxon>Pseudomonadota</taxon>
        <taxon>Gammaproteobacteria</taxon>
        <taxon>Oceanospirillales</taxon>
        <taxon>Oceanospirillaceae</taxon>
        <taxon>Thalassolituus</taxon>
    </lineage>
</organism>
<dbReference type="SUPFAM" id="SSF51905">
    <property type="entry name" value="FAD/NAD(P)-binding domain"/>
    <property type="match status" value="1"/>
</dbReference>
<dbReference type="OrthoDB" id="8995821at2"/>
<dbReference type="PANTHER" id="PTHR13847:SF287">
    <property type="entry name" value="FAD-DEPENDENT OXIDOREDUCTASE DOMAIN-CONTAINING PROTEIN 1"/>
    <property type="match status" value="1"/>
</dbReference>
<dbReference type="EMBL" id="FTOH01000016">
    <property type="protein sequence ID" value="SIT19441.1"/>
    <property type="molecule type" value="Genomic_DNA"/>
</dbReference>
<keyword evidence="4" id="KW-1185">Reference proteome</keyword>
<dbReference type="Pfam" id="PF01266">
    <property type="entry name" value="DAO"/>
    <property type="match status" value="1"/>
</dbReference>
<protein>
    <submittedName>
        <fullName evidence="3">Glycine/D-amino acid oxidase</fullName>
    </submittedName>
</protein>
<dbReference type="STRING" id="484498.SAMN05421686_11623"/>
<sequence>MKYDIVIIGAGIQGLIIARDILARCTDISLMVVDMKLPGLGATGYSAGYDIPGGRTALIKEMSEYSQEYYQQFLNDECGYYPVKTYIHSHSDAKLSYFNAGKYAEVSAPVEDNFLSHYLKTWQCSSCYRGDLHVITQQITRSLGDALEIIEGHFVESIDENDRGIHIKFAGGRLVQASYCIMCPGPWVNSPSFAKYTAPLNIEIKKIVAFHVAWPVSINSAAHYFTDDDAFLLPLLDKQYWLYSYTCQTWGVDPQGLLYVSASDIDTGKSILEKYSLTMSQLVHSGRAFCDAYSPHREPVVDYVNSNKSIVFAGASNGSGFRLAPAISKKVVELLNF</sequence>
<dbReference type="Gene3D" id="3.30.9.10">
    <property type="entry name" value="D-Amino Acid Oxidase, subunit A, domain 2"/>
    <property type="match status" value="1"/>
</dbReference>
<dbReference type="RefSeq" id="WP_076518105.1">
    <property type="nucleotide sequence ID" value="NZ_FTOH01000016.1"/>
</dbReference>